<keyword evidence="1" id="KW-0472">Membrane</keyword>
<sequence length="147" mass="16807">MRERGKRWWAPLREPRREALLPAAAAAAAYLRAYPVMWAGLLLAVAVGCIYWGGVVLDRQGCRAEYRKGKGCPAPMEVVAYIRCHSAPKSPTAGRCLSRLMVDRSCIAARRNGCQDQRHLFFYMVVDDTDFWFVYLSQMYLSHFLRT</sequence>
<evidence type="ECO:0000313" key="3">
    <source>
        <dbReference type="Proteomes" id="UP000026962"/>
    </source>
</evidence>
<accession>A0A0E0L0J4</accession>
<dbReference type="Gramene" id="OPUNC05G08660.1">
    <property type="protein sequence ID" value="OPUNC05G08660.1"/>
    <property type="gene ID" value="OPUNC05G08660"/>
</dbReference>
<keyword evidence="3" id="KW-1185">Reference proteome</keyword>
<dbReference type="AlphaFoldDB" id="A0A0E0L0J4"/>
<organism evidence="2">
    <name type="scientific">Oryza punctata</name>
    <name type="common">Red rice</name>
    <dbReference type="NCBI Taxonomy" id="4537"/>
    <lineage>
        <taxon>Eukaryota</taxon>
        <taxon>Viridiplantae</taxon>
        <taxon>Streptophyta</taxon>
        <taxon>Embryophyta</taxon>
        <taxon>Tracheophyta</taxon>
        <taxon>Spermatophyta</taxon>
        <taxon>Magnoliopsida</taxon>
        <taxon>Liliopsida</taxon>
        <taxon>Poales</taxon>
        <taxon>Poaceae</taxon>
        <taxon>BOP clade</taxon>
        <taxon>Oryzoideae</taxon>
        <taxon>Oryzeae</taxon>
        <taxon>Oryzinae</taxon>
        <taxon>Oryza</taxon>
    </lineage>
</organism>
<dbReference type="Proteomes" id="UP000026962">
    <property type="component" value="Chromosome 5"/>
</dbReference>
<reference evidence="2" key="1">
    <citation type="submission" date="2015-04" db="UniProtKB">
        <authorList>
            <consortium name="EnsemblPlants"/>
        </authorList>
    </citation>
    <scope>IDENTIFICATION</scope>
</reference>
<name>A0A0E0L0J4_ORYPU</name>
<evidence type="ECO:0000256" key="1">
    <source>
        <dbReference type="SAM" id="Phobius"/>
    </source>
</evidence>
<reference evidence="2" key="2">
    <citation type="submission" date="2018-05" db="EMBL/GenBank/DDBJ databases">
        <title>OpunRS2 (Oryza punctata Reference Sequence Version 2).</title>
        <authorList>
            <person name="Zhang J."/>
            <person name="Kudrna D."/>
            <person name="Lee S."/>
            <person name="Talag J."/>
            <person name="Welchert J."/>
            <person name="Wing R.A."/>
        </authorList>
    </citation>
    <scope>NUCLEOTIDE SEQUENCE [LARGE SCALE GENOMIC DNA]</scope>
</reference>
<dbReference type="HOGENOM" id="CLU_1771084_0_0_1"/>
<protein>
    <submittedName>
        <fullName evidence="2">Uncharacterized protein</fullName>
    </submittedName>
</protein>
<dbReference type="EnsemblPlants" id="OPUNC05G08660.1">
    <property type="protein sequence ID" value="OPUNC05G08660.1"/>
    <property type="gene ID" value="OPUNC05G08660"/>
</dbReference>
<keyword evidence="1" id="KW-0812">Transmembrane</keyword>
<proteinExistence type="predicted"/>
<feature type="transmembrane region" description="Helical" evidence="1">
    <location>
        <begin position="38"/>
        <end position="57"/>
    </location>
</feature>
<evidence type="ECO:0000313" key="2">
    <source>
        <dbReference type="EnsemblPlants" id="OPUNC05G08660.1"/>
    </source>
</evidence>
<keyword evidence="1" id="KW-1133">Transmembrane helix</keyword>